<comment type="caution">
    <text evidence="2">The sequence shown here is derived from an EMBL/GenBank/DDBJ whole genome shotgun (WGS) entry which is preliminary data.</text>
</comment>
<feature type="region of interest" description="Disordered" evidence="1">
    <location>
        <begin position="1"/>
        <end position="32"/>
    </location>
</feature>
<dbReference type="PANTHER" id="PTHR15237:SF0">
    <property type="entry name" value="CELL CYCLE CHECKPOINT CONTROL PROTEIN"/>
    <property type="match status" value="1"/>
</dbReference>
<dbReference type="InParanoid" id="A8PRB1"/>
<evidence type="ECO:0008006" key="4">
    <source>
        <dbReference type="Google" id="ProtNLM"/>
    </source>
</evidence>
<dbReference type="GO" id="GO:0030896">
    <property type="term" value="C:checkpoint clamp complex"/>
    <property type="evidence" value="ECO:0007669"/>
    <property type="project" value="InterPro"/>
</dbReference>
<dbReference type="GO" id="GO:0000076">
    <property type="term" value="P:DNA replication checkpoint signaling"/>
    <property type="evidence" value="ECO:0007669"/>
    <property type="project" value="TreeGrafter"/>
</dbReference>
<feature type="region of interest" description="Disordered" evidence="1">
    <location>
        <begin position="269"/>
        <end position="319"/>
    </location>
</feature>
<dbReference type="PANTHER" id="PTHR15237">
    <property type="entry name" value="DNA REPAIR PROTEIN RAD9"/>
    <property type="match status" value="1"/>
</dbReference>
<dbReference type="GeneID" id="5856536"/>
<gene>
    <name evidence="2" type="ORF">MGL_0011</name>
</gene>
<dbReference type="OrthoDB" id="60092at2759"/>
<dbReference type="Pfam" id="PF04139">
    <property type="entry name" value="Rad9"/>
    <property type="match status" value="1"/>
</dbReference>
<dbReference type="STRING" id="425265.A8PRB1"/>
<evidence type="ECO:0000313" key="2">
    <source>
        <dbReference type="EMBL" id="EDP45022.1"/>
    </source>
</evidence>
<protein>
    <recommendedName>
        <fullName evidence="4">DNA repair protein rad9</fullName>
    </recommendedName>
</protein>
<dbReference type="Proteomes" id="UP000008837">
    <property type="component" value="Unassembled WGS sequence"/>
</dbReference>
<reference evidence="2 3" key="1">
    <citation type="journal article" date="2007" name="Proc. Natl. Acad. Sci. U.S.A.">
        <title>Dandruff-associated Malassezia genomes reveal convergent and divergent virulence traits shared with plant and human fungal pathogens.</title>
        <authorList>
            <person name="Xu J."/>
            <person name="Saunders C.W."/>
            <person name="Hu P."/>
            <person name="Grant R.A."/>
            <person name="Boekhout T."/>
            <person name="Kuramae E.E."/>
            <person name="Kronstad J.W."/>
            <person name="Deangelis Y.M."/>
            <person name="Reeder N.L."/>
            <person name="Johnstone K.R."/>
            <person name="Leland M."/>
            <person name="Fieno A.M."/>
            <person name="Begley W.M."/>
            <person name="Sun Y."/>
            <person name="Lacey M.P."/>
            <person name="Chaudhary T."/>
            <person name="Keough T."/>
            <person name="Chu L."/>
            <person name="Sears R."/>
            <person name="Yuan B."/>
            <person name="Dawson T.L.Jr."/>
        </authorList>
    </citation>
    <scope>NUCLEOTIDE SEQUENCE [LARGE SCALE GENOMIC DNA]</scope>
    <source>
        <strain evidence="3">ATCC MYA-4612 / CBS 7966</strain>
    </source>
</reference>
<dbReference type="EMBL" id="AAYY01000001">
    <property type="protein sequence ID" value="EDP45022.1"/>
    <property type="molecule type" value="Genomic_DNA"/>
</dbReference>
<feature type="compositionally biased region" description="Polar residues" evidence="1">
    <location>
        <begin position="292"/>
        <end position="313"/>
    </location>
</feature>
<dbReference type="GO" id="GO:0071479">
    <property type="term" value="P:cellular response to ionizing radiation"/>
    <property type="evidence" value="ECO:0007669"/>
    <property type="project" value="TreeGrafter"/>
</dbReference>
<dbReference type="AlphaFoldDB" id="A8PRB1"/>
<keyword evidence="3" id="KW-1185">Reference proteome</keyword>
<dbReference type="Gene3D" id="3.70.10.10">
    <property type="match status" value="1"/>
</dbReference>
<feature type="region of interest" description="Disordered" evidence="1">
    <location>
        <begin position="370"/>
        <end position="417"/>
    </location>
</feature>
<dbReference type="KEGG" id="mgl:MGL_0011"/>
<evidence type="ECO:0000256" key="1">
    <source>
        <dbReference type="SAM" id="MobiDB-lite"/>
    </source>
</evidence>
<dbReference type="FunCoup" id="A8PRB1">
    <property type="interactions" value="286"/>
</dbReference>
<dbReference type="RefSeq" id="XP_001732236.1">
    <property type="nucleotide sequence ID" value="XM_001732184.1"/>
</dbReference>
<accession>A8PRB1</accession>
<evidence type="ECO:0000313" key="3">
    <source>
        <dbReference type="Proteomes" id="UP000008837"/>
    </source>
</evidence>
<organism evidence="2 3">
    <name type="scientific">Malassezia globosa (strain ATCC MYA-4612 / CBS 7966)</name>
    <name type="common">Dandruff-associated fungus</name>
    <dbReference type="NCBI Taxonomy" id="425265"/>
    <lineage>
        <taxon>Eukaryota</taxon>
        <taxon>Fungi</taxon>
        <taxon>Dikarya</taxon>
        <taxon>Basidiomycota</taxon>
        <taxon>Ustilaginomycotina</taxon>
        <taxon>Malasseziomycetes</taxon>
        <taxon>Malasseziales</taxon>
        <taxon>Malasseziaceae</taxon>
        <taxon>Malassezia</taxon>
    </lineage>
</organism>
<sequence>MPLDSSIGEWKSSSQAKGSVRDPQLVDESDTSRAPFTPQVHLSAVNAAGSAYGLFVLDASFFETLVPNHSALFECYLHVKTLLSILHSRSKIHRCTVSLDESEATMRLCFLLDCHLGIQKKHKLTYEDRACLFPAVEMSSPYTLTVQPSLARDWTEHFFSMGKSGECSLHCTRLSCAMRCCVDGPLDGQLRHSIQSEVRICPDDLKEYNVDQETNIYFSLWEFRAAISAAEVLSTHIRLEFAQGGDPLFLHIDARGDLKGDFILATASEPTQAPVARKRSAPSTDRPRMRTQPPQRDAGQTVTSANVMTSSAVTRIPATGNMEARETYLKTLPRRDIKASESQSDDDDLLPIRPKTDSLLSTHVNTAIERQALSPEEQNESSELNVQDIPTYRSQDADELPATQPVEAPRKIFKPLF</sequence>
<dbReference type="VEuPathDB" id="FungiDB:MGL_0011"/>
<dbReference type="OMA" id="YFSLWEF"/>
<proteinExistence type="predicted"/>
<name>A8PRB1_MALGO</name>
<dbReference type="GO" id="GO:0006281">
    <property type="term" value="P:DNA repair"/>
    <property type="evidence" value="ECO:0007669"/>
    <property type="project" value="TreeGrafter"/>
</dbReference>
<dbReference type="GO" id="GO:0031573">
    <property type="term" value="P:mitotic intra-S DNA damage checkpoint signaling"/>
    <property type="evidence" value="ECO:0007669"/>
    <property type="project" value="TreeGrafter"/>
</dbReference>
<dbReference type="InterPro" id="IPR007268">
    <property type="entry name" value="Rad9/Ddc1"/>
</dbReference>
<feature type="region of interest" description="Disordered" evidence="1">
    <location>
        <begin position="333"/>
        <end position="354"/>
    </location>
</feature>